<dbReference type="VEuPathDB" id="FungiDB:H257_07022"/>
<evidence type="ECO:0000256" key="3">
    <source>
        <dbReference type="ARBA" id="ARBA00022525"/>
    </source>
</evidence>
<keyword evidence="3" id="KW-0964">Secreted</keyword>
<evidence type="ECO:0000256" key="2">
    <source>
        <dbReference type="ARBA" id="ARBA00004613"/>
    </source>
</evidence>
<dbReference type="InterPro" id="IPR045379">
    <property type="entry name" value="Crinkler_N"/>
</dbReference>
<dbReference type="EMBL" id="QUTH01006405">
    <property type="protein sequence ID" value="RHZ07323.1"/>
    <property type="molecule type" value="Genomic_DNA"/>
</dbReference>
<evidence type="ECO:0000256" key="1">
    <source>
        <dbReference type="ARBA" id="ARBA00004340"/>
    </source>
</evidence>
<protein>
    <recommendedName>
        <fullName evidence="4">Crinkler effector protein N-terminal domain-containing protein</fullName>
    </recommendedName>
</protein>
<name>A0A3R6XDQ0_APHAT</name>
<evidence type="ECO:0000313" key="5">
    <source>
        <dbReference type="EMBL" id="RHZ07323.1"/>
    </source>
</evidence>
<reference evidence="5 6" key="1">
    <citation type="submission" date="2018-08" db="EMBL/GenBank/DDBJ databases">
        <title>Aphanomyces genome sequencing and annotation.</title>
        <authorList>
            <person name="Minardi D."/>
            <person name="Oidtmann B."/>
            <person name="Van Der Giezen M."/>
            <person name="Studholme D.J."/>
        </authorList>
    </citation>
    <scope>NUCLEOTIDE SEQUENCE [LARGE SCALE GENOMIC DNA]</scope>
    <source>
        <strain evidence="5 6">Da</strain>
    </source>
</reference>
<dbReference type="Pfam" id="PF20147">
    <property type="entry name" value="Crinkler"/>
    <property type="match status" value="1"/>
</dbReference>
<organism evidence="5 6">
    <name type="scientific">Aphanomyces astaci</name>
    <name type="common">Crayfish plague agent</name>
    <dbReference type="NCBI Taxonomy" id="112090"/>
    <lineage>
        <taxon>Eukaryota</taxon>
        <taxon>Sar</taxon>
        <taxon>Stramenopiles</taxon>
        <taxon>Oomycota</taxon>
        <taxon>Saprolegniomycetes</taxon>
        <taxon>Saprolegniales</taxon>
        <taxon>Verrucalvaceae</taxon>
        <taxon>Aphanomyces</taxon>
    </lineage>
</organism>
<comment type="caution">
    <text evidence="5">The sequence shown here is derived from an EMBL/GenBank/DDBJ whole genome shotgun (WGS) entry which is preliminary data.</text>
</comment>
<proteinExistence type="predicted"/>
<gene>
    <name evidence="5" type="ORF">DYB37_006761</name>
</gene>
<evidence type="ECO:0000259" key="4">
    <source>
        <dbReference type="Pfam" id="PF20147"/>
    </source>
</evidence>
<dbReference type="GO" id="GO:0005576">
    <property type="term" value="C:extracellular region"/>
    <property type="evidence" value="ECO:0007669"/>
    <property type="project" value="UniProtKB-SubCell"/>
</dbReference>
<sequence>MPTLFCVVVGEKSPFPVTIDANESISMLKTKVKAENPHTIHCDADDLQLYLASKDNGGTWLNSDSAKALTLDDVQGFHMIDPAVWIQNRAHFGPNFKPSDGDIHVLVIVPCLRREVRQAALRATLADLVKKKKLHERDDEDDTSSS</sequence>
<feature type="domain" description="Crinkler effector protein N-terminal" evidence="4">
    <location>
        <begin position="3"/>
        <end position="107"/>
    </location>
</feature>
<dbReference type="AlphaFoldDB" id="A0A3R6XDQ0"/>
<comment type="subcellular location">
    <subcellularLocation>
        <location evidence="1">Host cell</location>
    </subcellularLocation>
    <subcellularLocation>
        <location evidence="2">Secreted</location>
    </subcellularLocation>
</comment>
<dbReference type="GO" id="GO:0043657">
    <property type="term" value="C:host cell"/>
    <property type="evidence" value="ECO:0007669"/>
    <property type="project" value="UniProtKB-SubCell"/>
</dbReference>
<dbReference type="Proteomes" id="UP000285430">
    <property type="component" value="Unassembled WGS sequence"/>
</dbReference>
<accession>A0A3R6XDQ0</accession>
<evidence type="ECO:0000313" key="6">
    <source>
        <dbReference type="Proteomes" id="UP000285430"/>
    </source>
</evidence>